<reference evidence="1" key="2">
    <citation type="submission" date="2020-11" db="EMBL/GenBank/DDBJ databases">
        <authorList>
            <person name="McCartney M.A."/>
            <person name="Auch B."/>
            <person name="Kono T."/>
            <person name="Mallez S."/>
            <person name="Becker A."/>
            <person name="Gohl D.M."/>
            <person name="Silverstein K.A.T."/>
            <person name="Koren S."/>
            <person name="Bechman K.B."/>
            <person name="Herman A."/>
            <person name="Abrahante J.E."/>
            <person name="Garbe J."/>
        </authorList>
    </citation>
    <scope>NUCLEOTIDE SEQUENCE</scope>
    <source>
        <strain evidence="1">Duluth1</strain>
        <tissue evidence="1">Whole animal</tissue>
    </source>
</reference>
<evidence type="ECO:0000313" key="2">
    <source>
        <dbReference type="Proteomes" id="UP000828390"/>
    </source>
</evidence>
<dbReference type="Proteomes" id="UP000828390">
    <property type="component" value="Unassembled WGS sequence"/>
</dbReference>
<proteinExistence type="predicted"/>
<name>A0A9D4KJV4_DREPO</name>
<keyword evidence="2" id="KW-1185">Reference proteome</keyword>
<dbReference type="EMBL" id="JAIWYP010000004">
    <property type="protein sequence ID" value="KAH3840966.1"/>
    <property type="molecule type" value="Genomic_DNA"/>
</dbReference>
<gene>
    <name evidence="1" type="ORF">DPMN_114424</name>
</gene>
<reference evidence="1" key="1">
    <citation type="journal article" date="2019" name="bioRxiv">
        <title>The Genome of the Zebra Mussel, Dreissena polymorpha: A Resource for Invasive Species Research.</title>
        <authorList>
            <person name="McCartney M.A."/>
            <person name="Auch B."/>
            <person name="Kono T."/>
            <person name="Mallez S."/>
            <person name="Zhang Y."/>
            <person name="Obille A."/>
            <person name="Becker A."/>
            <person name="Abrahante J.E."/>
            <person name="Garbe J."/>
            <person name="Badalamenti J.P."/>
            <person name="Herman A."/>
            <person name="Mangelson H."/>
            <person name="Liachko I."/>
            <person name="Sullivan S."/>
            <person name="Sone E.D."/>
            <person name="Koren S."/>
            <person name="Silverstein K.A.T."/>
            <person name="Beckman K.B."/>
            <person name="Gohl D.M."/>
        </authorList>
    </citation>
    <scope>NUCLEOTIDE SEQUENCE</scope>
    <source>
        <strain evidence="1">Duluth1</strain>
        <tissue evidence="1">Whole animal</tissue>
    </source>
</reference>
<sequence>MGCGTSKTAEETCKAKQPRGKTIARKLSITQTSHIEITCVQLTPDADSDMNPKLGFKRLSVGGGT</sequence>
<protein>
    <submittedName>
        <fullName evidence="1">Uncharacterized protein</fullName>
    </submittedName>
</protein>
<organism evidence="1 2">
    <name type="scientific">Dreissena polymorpha</name>
    <name type="common">Zebra mussel</name>
    <name type="synonym">Mytilus polymorpha</name>
    <dbReference type="NCBI Taxonomy" id="45954"/>
    <lineage>
        <taxon>Eukaryota</taxon>
        <taxon>Metazoa</taxon>
        <taxon>Spiralia</taxon>
        <taxon>Lophotrochozoa</taxon>
        <taxon>Mollusca</taxon>
        <taxon>Bivalvia</taxon>
        <taxon>Autobranchia</taxon>
        <taxon>Heteroconchia</taxon>
        <taxon>Euheterodonta</taxon>
        <taxon>Imparidentia</taxon>
        <taxon>Neoheterodontei</taxon>
        <taxon>Myida</taxon>
        <taxon>Dreissenoidea</taxon>
        <taxon>Dreissenidae</taxon>
        <taxon>Dreissena</taxon>
    </lineage>
</organism>
<comment type="caution">
    <text evidence="1">The sequence shown here is derived from an EMBL/GenBank/DDBJ whole genome shotgun (WGS) entry which is preliminary data.</text>
</comment>
<evidence type="ECO:0000313" key="1">
    <source>
        <dbReference type="EMBL" id="KAH3840966.1"/>
    </source>
</evidence>
<accession>A0A9D4KJV4</accession>
<dbReference type="AlphaFoldDB" id="A0A9D4KJV4"/>